<proteinExistence type="predicted"/>
<gene>
    <name evidence="2" type="ORF">AK812_SmicGene1740</name>
</gene>
<evidence type="ECO:0000313" key="2">
    <source>
        <dbReference type="EMBL" id="OLQ14179.1"/>
    </source>
</evidence>
<protein>
    <submittedName>
        <fullName evidence="2">Uncharacterized protein</fullName>
    </submittedName>
</protein>
<evidence type="ECO:0000256" key="1">
    <source>
        <dbReference type="SAM" id="MobiDB-lite"/>
    </source>
</evidence>
<name>A0A1Q9F3J2_SYMMI</name>
<organism evidence="2 3">
    <name type="scientific">Symbiodinium microadriaticum</name>
    <name type="common">Dinoflagellate</name>
    <name type="synonym">Zooxanthella microadriatica</name>
    <dbReference type="NCBI Taxonomy" id="2951"/>
    <lineage>
        <taxon>Eukaryota</taxon>
        <taxon>Sar</taxon>
        <taxon>Alveolata</taxon>
        <taxon>Dinophyceae</taxon>
        <taxon>Suessiales</taxon>
        <taxon>Symbiodiniaceae</taxon>
        <taxon>Symbiodinium</taxon>
    </lineage>
</organism>
<dbReference type="EMBL" id="LSRX01000019">
    <property type="protein sequence ID" value="OLQ14179.1"/>
    <property type="molecule type" value="Genomic_DNA"/>
</dbReference>
<comment type="caution">
    <text evidence="2">The sequence shown here is derived from an EMBL/GenBank/DDBJ whole genome shotgun (WGS) entry which is preliminary data.</text>
</comment>
<dbReference type="Proteomes" id="UP000186817">
    <property type="component" value="Unassembled WGS sequence"/>
</dbReference>
<dbReference type="AlphaFoldDB" id="A0A1Q9F3J2"/>
<feature type="region of interest" description="Disordered" evidence="1">
    <location>
        <begin position="944"/>
        <end position="972"/>
    </location>
</feature>
<reference evidence="2 3" key="1">
    <citation type="submission" date="2016-02" db="EMBL/GenBank/DDBJ databases">
        <title>Genome analysis of coral dinoflagellate symbionts highlights evolutionary adaptations to a symbiotic lifestyle.</title>
        <authorList>
            <person name="Aranda M."/>
            <person name="Li Y."/>
            <person name="Liew Y.J."/>
            <person name="Baumgarten S."/>
            <person name="Simakov O."/>
            <person name="Wilson M."/>
            <person name="Piel J."/>
            <person name="Ashoor H."/>
            <person name="Bougouffa S."/>
            <person name="Bajic V.B."/>
            <person name="Ryu T."/>
            <person name="Ravasi T."/>
            <person name="Bayer T."/>
            <person name="Micklem G."/>
            <person name="Kim H."/>
            <person name="Bhak J."/>
            <person name="Lajeunesse T.C."/>
            <person name="Voolstra C.R."/>
        </authorList>
    </citation>
    <scope>NUCLEOTIDE SEQUENCE [LARGE SCALE GENOMIC DNA]</scope>
    <source>
        <strain evidence="2 3">CCMP2467</strain>
    </source>
</reference>
<dbReference type="OrthoDB" id="415690at2759"/>
<accession>A0A1Q9F3J2</accession>
<evidence type="ECO:0000313" key="3">
    <source>
        <dbReference type="Proteomes" id="UP000186817"/>
    </source>
</evidence>
<feature type="compositionally biased region" description="Polar residues" evidence="1">
    <location>
        <begin position="963"/>
        <end position="972"/>
    </location>
</feature>
<sequence length="1048" mass="114157">MSDAAVQASGWDIWNGGRSTASLPRALEQTEETLLGKPGSVADRHTAAAQASMEKLVALRRAIQTRGCSWDEVAAMCQLRMRGFLSYSPLLGIPSSPSLHAEDQELARLLLTRLGTRNTAEHASLWAAHSHGGLQVPGVVESLAAAVAADLLSLLSGDSVASRIAREQLRASMNLEPPEATADMGLLTRALRFLAGYGLYVTVSTDRVVGRILDCLAQQSSSSPQTLLGPCRQARIEDAARFCRVGYVANAVRKSVNSLRLAGQFAEDWGTADAWARELHDWDVDAAACARAAQLARRQSQLDWRTECLLFGLPATPFIPEDWPDSAWSSPSSCDPRTKALDEGLAHGLRVDVALFSDGVQSDQICTFSSQPVGFGSLGHYWDSSSASPPPVARRLPIRYGFEAVGIHEAELFGALVALRWVSLVDWNLLVCDRSAIFPVLNRARLGLWKHFRHHPIESRLARILQSLDTGWRPPALPPSWKLNLDSFPERWNVPCPSARPGAYLSRVALQVPGLVAVDIKSHQTGTSAPFPFLVAGNEAQDNACAAARAQPLPPDVHLPTGGVFAFICLEGRMVTAPAREAIRRLLRTQALQKWQTCAVQGKLARVHLGVYTPCLRLAFYTRVAPDAAWSSLLLPRDGDRVDISGFVHRCIRGIGGSWTELLHSDGAALRCAREYCERREQSLRTCPLCLSAAGTPRHVVMQCPAMAPLANHVRDLVESALAAAADPIVLRRAAPQLAAMEWGGPEARTRWPILTAWRWLVPHAPRELVLNADRGGRSAEGVRQEEPSDLGYRGLMPTSLGVCLQQASARSAAARRAAPAIRVTSLLMLGIRKIRACYLQRVEGCLAMMELDLSDLGGPAVDPGEAPPPPPHQRSPLLAQWLDGPGSSLQRELRWLVPTPEAATARISNEFRGRCPRQDVVTALLQQRGVPMLVRSITAESARPGIAGPTMSTNRGRHGGQPLTTSNGSHGNNTVVGLRRCRRWVLRCLNRHAPLPLRELEHMFQEHLAQAQGGQVQPSDMAERAVRLLVREQLAVVDGDMISLRAR</sequence>
<keyword evidence="3" id="KW-1185">Reference proteome</keyword>